<protein>
    <submittedName>
        <fullName evidence="1">Uncharacterized protein</fullName>
    </submittedName>
</protein>
<keyword evidence="2" id="KW-1185">Reference proteome</keyword>
<dbReference type="EMBL" id="AZBU02000003">
    <property type="protein sequence ID" value="TKR88210.1"/>
    <property type="molecule type" value="Genomic_DNA"/>
</dbReference>
<proteinExistence type="predicted"/>
<reference evidence="1 2" key="1">
    <citation type="journal article" date="2015" name="Genome Biol.">
        <title>Comparative genomics of Steinernema reveals deeply conserved gene regulatory networks.</title>
        <authorList>
            <person name="Dillman A.R."/>
            <person name="Macchietto M."/>
            <person name="Porter C.F."/>
            <person name="Rogers A."/>
            <person name="Williams B."/>
            <person name="Antoshechkin I."/>
            <person name="Lee M.M."/>
            <person name="Goodwin Z."/>
            <person name="Lu X."/>
            <person name="Lewis E.E."/>
            <person name="Goodrich-Blair H."/>
            <person name="Stock S.P."/>
            <person name="Adams B.J."/>
            <person name="Sternberg P.W."/>
            <person name="Mortazavi A."/>
        </authorList>
    </citation>
    <scope>NUCLEOTIDE SEQUENCE [LARGE SCALE GENOMIC DNA]</scope>
    <source>
        <strain evidence="1 2">ALL</strain>
    </source>
</reference>
<evidence type="ECO:0000313" key="1">
    <source>
        <dbReference type="EMBL" id="TKR88210.1"/>
    </source>
</evidence>
<name>A0A4U5NXU2_STECR</name>
<gene>
    <name evidence="1" type="ORF">L596_012490</name>
</gene>
<reference evidence="1 2" key="2">
    <citation type="journal article" date="2019" name="G3 (Bethesda)">
        <title>Hybrid Assembly of the Genome of the Entomopathogenic Nematode Steinernema carpocapsae Identifies the X-Chromosome.</title>
        <authorList>
            <person name="Serra L."/>
            <person name="Macchietto M."/>
            <person name="Macias-Munoz A."/>
            <person name="McGill C.J."/>
            <person name="Rodriguez I.M."/>
            <person name="Rodriguez B."/>
            <person name="Murad R."/>
            <person name="Mortazavi A."/>
        </authorList>
    </citation>
    <scope>NUCLEOTIDE SEQUENCE [LARGE SCALE GENOMIC DNA]</scope>
    <source>
        <strain evidence="1 2">ALL</strain>
    </source>
</reference>
<accession>A0A4U5NXU2</accession>
<dbReference type="AlphaFoldDB" id="A0A4U5NXU2"/>
<evidence type="ECO:0000313" key="2">
    <source>
        <dbReference type="Proteomes" id="UP000298663"/>
    </source>
</evidence>
<comment type="caution">
    <text evidence="1">The sequence shown here is derived from an EMBL/GenBank/DDBJ whole genome shotgun (WGS) entry which is preliminary data.</text>
</comment>
<organism evidence="1 2">
    <name type="scientific">Steinernema carpocapsae</name>
    <name type="common">Entomopathogenic nematode</name>
    <dbReference type="NCBI Taxonomy" id="34508"/>
    <lineage>
        <taxon>Eukaryota</taxon>
        <taxon>Metazoa</taxon>
        <taxon>Ecdysozoa</taxon>
        <taxon>Nematoda</taxon>
        <taxon>Chromadorea</taxon>
        <taxon>Rhabditida</taxon>
        <taxon>Tylenchina</taxon>
        <taxon>Panagrolaimomorpha</taxon>
        <taxon>Strongyloidoidea</taxon>
        <taxon>Steinernematidae</taxon>
        <taxon>Steinernema</taxon>
    </lineage>
</organism>
<sequence length="96" mass="10364">MTRNRPVVRDESALNDSAPELSGLALFFRTTLYTSSPPPPEDLLSPFIPSLPPRRPVAVCSESTPYSTPGATPVILGSALAFDRSVLQIPPLEYLP</sequence>
<dbReference type="Proteomes" id="UP000298663">
    <property type="component" value="Unassembled WGS sequence"/>
</dbReference>